<dbReference type="SUPFAM" id="SSF159275">
    <property type="entry name" value="PA1994-like"/>
    <property type="match status" value="1"/>
</dbReference>
<organism evidence="1 2">
    <name type="scientific">Metapseudomonas lalkuanensis</name>
    <dbReference type="NCBI Taxonomy" id="2604832"/>
    <lineage>
        <taxon>Bacteria</taxon>
        <taxon>Pseudomonadati</taxon>
        <taxon>Pseudomonadota</taxon>
        <taxon>Gammaproteobacteria</taxon>
        <taxon>Pseudomonadales</taxon>
        <taxon>Pseudomonadaceae</taxon>
        <taxon>Metapseudomonas</taxon>
    </lineage>
</organism>
<dbReference type="Pfam" id="PF06475">
    <property type="entry name" value="Glycolipid_bind"/>
    <property type="match status" value="1"/>
</dbReference>
<dbReference type="RefSeq" id="WP_151133141.1">
    <property type="nucleotide sequence ID" value="NZ_CP043311.1"/>
</dbReference>
<dbReference type="Proteomes" id="UP000327179">
    <property type="component" value="Chromosome"/>
</dbReference>
<keyword evidence="2" id="KW-1185">Reference proteome</keyword>
<sequence>MRTTALWTHLWNNRAPAQGLEDFRLEGRRADGGILAFDDDGKSYRLNYTLEYEKGWEPRAFNATVRDGRGSRSLTLRRDGLHWLDGNGQKLPELSGSLDLDLWPTPFTNSPSIWRLFLNPGERREIETVFVAAPQLTVRRMRQAYTRLDQSRYLYQNLDGSGFEAVLTLDEDGLVNRYPMFFQRL</sequence>
<dbReference type="InterPro" id="IPR009467">
    <property type="entry name" value="Glycolipid-bd_prot_put"/>
</dbReference>
<dbReference type="AlphaFoldDB" id="A0A5J6QNT3"/>
<proteinExistence type="predicted"/>
<name>A0A5J6QNT3_9GAMM</name>
<accession>A0A5J6QNT3</accession>
<evidence type="ECO:0000313" key="1">
    <source>
        <dbReference type="EMBL" id="QEY62486.1"/>
    </source>
</evidence>
<reference evidence="1 2" key="1">
    <citation type="submission" date="2019-08" db="EMBL/GenBank/DDBJ databases">
        <title>Whole-genome Sequencing of e-waste polymer degrading bacterium Pseudomonas sp. strain PE08.</title>
        <authorList>
            <person name="Kirdat K."/>
            <person name="Debbarma P."/>
            <person name="Narawade N."/>
            <person name="Suyal D."/>
            <person name="Thorat V."/>
            <person name="Shouche Y."/>
            <person name="Goel R."/>
            <person name="Yadav A."/>
        </authorList>
    </citation>
    <scope>NUCLEOTIDE SEQUENCE [LARGE SCALE GENOMIC DNA]</scope>
    <source>
        <strain evidence="1 2">PE08</strain>
    </source>
</reference>
<dbReference type="KEGG" id="plal:FXN65_10515"/>
<gene>
    <name evidence="1" type="ORF">FXN65_10515</name>
</gene>
<protein>
    <submittedName>
        <fullName evidence="1">Putative glycolipid-binding domain-containing protein</fullName>
    </submittedName>
</protein>
<dbReference type="EMBL" id="CP043311">
    <property type="protein sequence ID" value="QEY62486.1"/>
    <property type="molecule type" value="Genomic_DNA"/>
</dbReference>
<evidence type="ECO:0000313" key="2">
    <source>
        <dbReference type="Proteomes" id="UP000327179"/>
    </source>
</evidence>